<dbReference type="SMART" id="SM00981">
    <property type="entry name" value="THUMP"/>
    <property type="match status" value="1"/>
</dbReference>
<dbReference type="GO" id="GO:0003723">
    <property type="term" value="F:RNA binding"/>
    <property type="evidence" value="ECO:0007669"/>
    <property type="project" value="UniProtKB-UniRule"/>
</dbReference>
<organism evidence="3 4">
    <name type="scientific">Zygosaccharomyces rouxii (strain ATCC 2623 / CBS 732 / NBRC 1130 / NCYC 568 / NRRL Y-229)</name>
    <dbReference type="NCBI Taxonomy" id="559307"/>
    <lineage>
        <taxon>Eukaryota</taxon>
        <taxon>Fungi</taxon>
        <taxon>Dikarya</taxon>
        <taxon>Ascomycota</taxon>
        <taxon>Saccharomycotina</taxon>
        <taxon>Saccharomycetes</taxon>
        <taxon>Saccharomycetales</taxon>
        <taxon>Saccharomycetaceae</taxon>
        <taxon>Zygosaccharomyces</taxon>
    </lineage>
</organism>
<accession>C5E4W2</accession>
<dbReference type="FunCoup" id="C5E4W2">
    <property type="interactions" value="943"/>
</dbReference>
<reference evidence="3 4" key="1">
    <citation type="journal article" date="2009" name="Genome Res.">
        <title>Comparative genomics of protoploid Saccharomycetaceae.</title>
        <authorList>
            <consortium name="The Genolevures Consortium"/>
            <person name="Souciet J.-L."/>
            <person name="Dujon B."/>
            <person name="Gaillardin C."/>
            <person name="Johnston M."/>
            <person name="Baret P.V."/>
            <person name="Cliften P."/>
            <person name="Sherman D.J."/>
            <person name="Weissenbach J."/>
            <person name="Westhof E."/>
            <person name="Wincker P."/>
            <person name="Jubin C."/>
            <person name="Poulain J."/>
            <person name="Barbe V."/>
            <person name="Segurens B."/>
            <person name="Artiguenave F."/>
            <person name="Anthouard V."/>
            <person name="Vacherie B."/>
            <person name="Val M.-E."/>
            <person name="Fulton R.S."/>
            <person name="Minx P."/>
            <person name="Wilson R."/>
            <person name="Durrens P."/>
            <person name="Jean G."/>
            <person name="Marck C."/>
            <person name="Martin T."/>
            <person name="Nikolski M."/>
            <person name="Rolland T."/>
            <person name="Seret M.-L."/>
            <person name="Casaregola S."/>
            <person name="Despons L."/>
            <person name="Fairhead C."/>
            <person name="Fischer G."/>
            <person name="Lafontaine I."/>
            <person name="Leh V."/>
            <person name="Lemaire M."/>
            <person name="de Montigny J."/>
            <person name="Neuveglise C."/>
            <person name="Thierry A."/>
            <person name="Blanc-Lenfle I."/>
            <person name="Bleykasten C."/>
            <person name="Diffels J."/>
            <person name="Fritsch E."/>
            <person name="Frangeul L."/>
            <person name="Goeffon A."/>
            <person name="Jauniaux N."/>
            <person name="Kachouri-Lafond R."/>
            <person name="Payen C."/>
            <person name="Potier S."/>
            <person name="Pribylova L."/>
            <person name="Ozanne C."/>
            <person name="Richard G.-F."/>
            <person name="Sacerdot C."/>
            <person name="Straub M.-L."/>
            <person name="Talla E."/>
        </authorList>
    </citation>
    <scope>NUCLEOTIDE SEQUENCE [LARGE SCALE GENOMIC DNA]</scope>
    <source>
        <strain evidence="3 4">ATCC 2623 / CBS 732 / BCRC 21506 / NBRC 1130 / NCYC 568 / NRRL Y-229</strain>
    </source>
</reference>
<name>C5E4W2_ZYGRC</name>
<dbReference type="Proteomes" id="UP000008536">
    <property type="component" value="Chromosome E"/>
</dbReference>
<dbReference type="HOGENOM" id="CLU_039352_2_2_1"/>
<keyword evidence="4" id="KW-1185">Reference proteome</keyword>
<dbReference type="SUPFAM" id="SSF143437">
    <property type="entry name" value="THUMP domain-like"/>
    <property type="match status" value="1"/>
</dbReference>
<dbReference type="InterPro" id="IPR040183">
    <property type="entry name" value="THUMPD1-like"/>
</dbReference>
<dbReference type="GO" id="GO:0006400">
    <property type="term" value="P:tRNA modification"/>
    <property type="evidence" value="ECO:0007669"/>
    <property type="project" value="InterPro"/>
</dbReference>
<dbReference type="AlphaFoldDB" id="C5E4W2"/>
<proteinExistence type="predicted"/>
<dbReference type="InterPro" id="IPR004114">
    <property type="entry name" value="THUMP_dom"/>
</dbReference>
<keyword evidence="1" id="KW-0694">RNA-binding</keyword>
<gene>
    <name evidence="3" type="ordered locus">ZYRO0E09218g</name>
</gene>
<dbReference type="CDD" id="cd11717">
    <property type="entry name" value="THUMP_THUMPD1_like"/>
    <property type="match status" value="1"/>
</dbReference>
<dbReference type="PANTHER" id="PTHR13452">
    <property type="entry name" value="THUMP DOMAIN CONTAINING PROTEIN 1-RELATED"/>
    <property type="match status" value="1"/>
</dbReference>
<dbReference type="STRING" id="559307.C5E4W2"/>
<evidence type="ECO:0000313" key="4">
    <source>
        <dbReference type="Proteomes" id="UP000008536"/>
    </source>
</evidence>
<dbReference type="Pfam" id="PF02926">
    <property type="entry name" value="THUMP"/>
    <property type="match status" value="1"/>
</dbReference>
<dbReference type="EMBL" id="CU928181">
    <property type="protein sequence ID" value="CAR31073.1"/>
    <property type="molecule type" value="Genomic_DNA"/>
</dbReference>
<protein>
    <submittedName>
        <fullName evidence="3">ZYRO0E09218p</fullName>
    </submittedName>
</protein>
<sequence length="286" mass="32999">MSKRSFGGVSRDSGKRKKFKLSTGFLDPGTSGIYATCARKHEKQAAQELSIVFEEKLEEMYGDELKKINEEKNDGEDDDKEVEALSIEDEVKRELSQLNGSKDSSNQGQDRQKEILKFIDLSCECVIFCKTRRPVVPEQFVKSIMEDLADPSDMAKRTRYIQKLTPITYSCSSSMEQLGKLAAKVLQPHFHDPSVTQDYKFAVEVTRRNFNTLERDDIIKKVVSEVLNGSEHNHQIDLKNYNKLILVECFKNNIGMSVVDKDYITKFRKYNVQQIYEKKLKEQNEK</sequence>
<evidence type="ECO:0000259" key="2">
    <source>
        <dbReference type="PROSITE" id="PS51165"/>
    </source>
</evidence>
<dbReference type="PANTHER" id="PTHR13452:SF10">
    <property type="entry name" value="THUMP DOMAIN-CONTAINING PROTEIN 1"/>
    <property type="match status" value="1"/>
</dbReference>
<feature type="domain" description="THUMP" evidence="2">
    <location>
        <begin position="149"/>
        <end position="260"/>
    </location>
</feature>
<dbReference type="FunFam" id="3.30.2300.10:FF:000001">
    <property type="entry name" value="THUMP domain-containing protein 1"/>
    <property type="match status" value="1"/>
</dbReference>
<evidence type="ECO:0000313" key="3">
    <source>
        <dbReference type="EMBL" id="CAR31073.1"/>
    </source>
</evidence>
<dbReference type="Gene3D" id="3.30.2300.10">
    <property type="entry name" value="THUMP superfamily"/>
    <property type="match status" value="1"/>
</dbReference>
<dbReference type="KEGG" id="zro:ZYRO0E09218g"/>
<dbReference type="InParanoid" id="C5E4W2"/>
<dbReference type="PROSITE" id="PS51165">
    <property type="entry name" value="THUMP"/>
    <property type="match status" value="1"/>
</dbReference>
<evidence type="ECO:0000256" key="1">
    <source>
        <dbReference type="PROSITE-ProRule" id="PRU00529"/>
    </source>
</evidence>